<accession>K1QAI4</accession>
<dbReference type="EMBL" id="JH817568">
    <property type="protein sequence ID" value="EKC33682.1"/>
    <property type="molecule type" value="Genomic_DNA"/>
</dbReference>
<sequence length="115" mass="12900">MSGVDFLLGKTLIEAVIVNKGHRLEAGSMHVVFFSGHICSCVQRFEGKVIWKSDFLLSAMHNMHLNFININNLCQPDLETMSFTLRMSILSGYHLQRLLLWCSVVQLGGAADAIY</sequence>
<reference evidence="1" key="1">
    <citation type="journal article" date="2012" name="Nature">
        <title>The oyster genome reveals stress adaptation and complexity of shell formation.</title>
        <authorList>
            <person name="Zhang G."/>
            <person name="Fang X."/>
            <person name="Guo X."/>
            <person name="Li L."/>
            <person name="Luo R."/>
            <person name="Xu F."/>
            <person name="Yang P."/>
            <person name="Zhang L."/>
            <person name="Wang X."/>
            <person name="Qi H."/>
            <person name="Xiong Z."/>
            <person name="Que H."/>
            <person name="Xie Y."/>
            <person name="Holland P.W."/>
            <person name="Paps J."/>
            <person name="Zhu Y."/>
            <person name="Wu F."/>
            <person name="Chen Y."/>
            <person name="Wang J."/>
            <person name="Peng C."/>
            <person name="Meng J."/>
            <person name="Yang L."/>
            <person name="Liu J."/>
            <person name="Wen B."/>
            <person name="Zhang N."/>
            <person name="Huang Z."/>
            <person name="Zhu Q."/>
            <person name="Feng Y."/>
            <person name="Mount A."/>
            <person name="Hedgecock D."/>
            <person name="Xu Z."/>
            <person name="Liu Y."/>
            <person name="Domazet-Loso T."/>
            <person name="Du Y."/>
            <person name="Sun X."/>
            <person name="Zhang S."/>
            <person name="Liu B."/>
            <person name="Cheng P."/>
            <person name="Jiang X."/>
            <person name="Li J."/>
            <person name="Fan D."/>
            <person name="Wang W."/>
            <person name="Fu W."/>
            <person name="Wang T."/>
            <person name="Wang B."/>
            <person name="Zhang J."/>
            <person name="Peng Z."/>
            <person name="Li Y."/>
            <person name="Li N."/>
            <person name="Wang J."/>
            <person name="Chen M."/>
            <person name="He Y."/>
            <person name="Tan F."/>
            <person name="Song X."/>
            <person name="Zheng Q."/>
            <person name="Huang R."/>
            <person name="Yang H."/>
            <person name="Du X."/>
            <person name="Chen L."/>
            <person name="Yang M."/>
            <person name="Gaffney P.M."/>
            <person name="Wang S."/>
            <person name="Luo L."/>
            <person name="She Z."/>
            <person name="Ming Y."/>
            <person name="Huang W."/>
            <person name="Zhang S."/>
            <person name="Huang B."/>
            <person name="Zhang Y."/>
            <person name="Qu T."/>
            <person name="Ni P."/>
            <person name="Miao G."/>
            <person name="Wang J."/>
            <person name="Wang Q."/>
            <person name="Steinberg C.E."/>
            <person name="Wang H."/>
            <person name="Li N."/>
            <person name="Qian L."/>
            <person name="Zhang G."/>
            <person name="Li Y."/>
            <person name="Yang H."/>
            <person name="Liu X."/>
            <person name="Wang J."/>
            <person name="Yin Y."/>
            <person name="Wang J."/>
        </authorList>
    </citation>
    <scope>NUCLEOTIDE SEQUENCE [LARGE SCALE GENOMIC DNA]</scope>
    <source>
        <strain evidence="1">05x7-T-G4-1.051#20</strain>
    </source>
</reference>
<protein>
    <submittedName>
        <fullName evidence="1">Uncharacterized protein</fullName>
    </submittedName>
</protein>
<gene>
    <name evidence="1" type="ORF">CGI_10015513</name>
</gene>
<proteinExistence type="predicted"/>
<dbReference type="InParanoid" id="K1QAI4"/>
<evidence type="ECO:0000313" key="1">
    <source>
        <dbReference type="EMBL" id="EKC33682.1"/>
    </source>
</evidence>
<organism evidence="1">
    <name type="scientific">Magallana gigas</name>
    <name type="common">Pacific oyster</name>
    <name type="synonym">Crassostrea gigas</name>
    <dbReference type="NCBI Taxonomy" id="29159"/>
    <lineage>
        <taxon>Eukaryota</taxon>
        <taxon>Metazoa</taxon>
        <taxon>Spiralia</taxon>
        <taxon>Lophotrochozoa</taxon>
        <taxon>Mollusca</taxon>
        <taxon>Bivalvia</taxon>
        <taxon>Autobranchia</taxon>
        <taxon>Pteriomorphia</taxon>
        <taxon>Ostreida</taxon>
        <taxon>Ostreoidea</taxon>
        <taxon>Ostreidae</taxon>
        <taxon>Magallana</taxon>
    </lineage>
</organism>
<dbReference type="HOGENOM" id="CLU_2111244_0_0_1"/>
<name>K1QAI4_MAGGI</name>
<dbReference type="AlphaFoldDB" id="K1QAI4"/>